<evidence type="ECO:0000256" key="4">
    <source>
        <dbReference type="ARBA" id="ARBA00022801"/>
    </source>
</evidence>
<gene>
    <name evidence="6" type="ORF">MICPUCDRAFT_30893</name>
</gene>
<proteinExistence type="inferred from homology"/>
<evidence type="ECO:0000256" key="5">
    <source>
        <dbReference type="SAM" id="MobiDB-lite"/>
    </source>
</evidence>
<dbReference type="NCBIfam" id="NF003964">
    <property type="entry name" value="PRK05456.1"/>
    <property type="match status" value="1"/>
</dbReference>
<keyword evidence="2" id="KW-0645">Protease</keyword>
<dbReference type="OMA" id="WRTDKML"/>
<protein>
    <submittedName>
        <fullName evidence="6">Predicted protein</fullName>
    </submittedName>
</protein>
<dbReference type="KEGG" id="mpp:MICPUCDRAFT_30893"/>
<dbReference type="Proteomes" id="UP000001876">
    <property type="component" value="Unassembled WGS sequence"/>
</dbReference>
<evidence type="ECO:0000256" key="1">
    <source>
        <dbReference type="ARBA" id="ARBA00006053"/>
    </source>
</evidence>
<reference evidence="6 7" key="1">
    <citation type="journal article" date="2009" name="Science">
        <title>Green evolution and dynamic adaptations revealed by genomes of the marine picoeukaryotes Micromonas.</title>
        <authorList>
            <person name="Worden A.Z."/>
            <person name="Lee J.H."/>
            <person name="Mock T."/>
            <person name="Rouze P."/>
            <person name="Simmons M.P."/>
            <person name="Aerts A.L."/>
            <person name="Allen A.E."/>
            <person name="Cuvelier M.L."/>
            <person name="Derelle E."/>
            <person name="Everett M.V."/>
            <person name="Foulon E."/>
            <person name="Grimwood J."/>
            <person name="Gundlach H."/>
            <person name="Henrissat B."/>
            <person name="Napoli C."/>
            <person name="McDonald S.M."/>
            <person name="Parker M.S."/>
            <person name="Rombauts S."/>
            <person name="Salamov A."/>
            <person name="Von Dassow P."/>
            <person name="Badger J.H."/>
            <person name="Coutinho P.M."/>
            <person name="Demir E."/>
            <person name="Dubchak I."/>
            <person name="Gentemann C."/>
            <person name="Eikrem W."/>
            <person name="Gready J.E."/>
            <person name="John U."/>
            <person name="Lanier W."/>
            <person name="Lindquist E.A."/>
            <person name="Lucas S."/>
            <person name="Mayer K.F."/>
            <person name="Moreau H."/>
            <person name="Not F."/>
            <person name="Otillar R."/>
            <person name="Panaud O."/>
            <person name="Pangilinan J."/>
            <person name="Paulsen I."/>
            <person name="Piegu B."/>
            <person name="Poliakov A."/>
            <person name="Robbens S."/>
            <person name="Schmutz J."/>
            <person name="Toulza E."/>
            <person name="Wyss T."/>
            <person name="Zelensky A."/>
            <person name="Zhou K."/>
            <person name="Armbrust E.V."/>
            <person name="Bhattacharya D."/>
            <person name="Goodenough U.W."/>
            <person name="Van de Peer Y."/>
            <person name="Grigoriev I.V."/>
        </authorList>
    </citation>
    <scope>NUCLEOTIDE SEQUENCE [LARGE SCALE GENOMIC DNA]</scope>
    <source>
        <strain evidence="6 7">CCMP1545</strain>
    </source>
</reference>
<dbReference type="PROSITE" id="PS51476">
    <property type="entry name" value="PROTEASOME_BETA_2"/>
    <property type="match status" value="1"/>
</dbReference>
<dbReference type="Gene3D" id="3.60.20.10">
    <property type="entry name" value="Glutamine Phosphoribosylpyrophosphate, subunit 1, domain 1"/>
    <property type="match status" value="1"/>
</dbReference>
<name>C1MHQ5_MICPC</name>
<sequence>MLRRCAKQVAAAVGTPWTARTFSASSAHATTVLCVRKGDEVVVMADGQVTLGSQVIKPNVKKVRRLSGGVVGGFAGATADAFTLFERLEMKLEEHPGQLTRAAVELAKAWRNDKYLRRLEATMIVADKDHTFQITGGGDVIEPHDGVVGIGSGGSFATAAARALMDIDGMDALKIATKSMNIAADACVYTNHNFITETIGPNDDASASANAEDATEGENKEGKGAKASKK</sequence>
<dbReference type="InterPro" id="IPR023333">
    <property type="entry name" value="Proteasome_suB-type"/>
</dbReference>
<comment type="similarity">
    <text evidence="1">Belongs to the peptidase T1B family. HslV subfamily.</text>
</comment>
<evidence type="ECO:0000313" key="6">
    <source>
        <dbReference type="EMBL" id="EEH60786.1"/>
    </source>
</evidence>
<dbReference type="GO" id="GO:0005839">
    <property type="term" value="C:proteasome core complex"/>
    <property type="evidence" value="ECO:0007669"/>
    <property type="project" value="InterPro"/>
</dbReference>
<dbReference type="OrthoDB" id="276825at2759"/>
<evidence type="ECO:0000256" key="3">
    <source>
        <dbReference type="ARBA" id="ARBA00022698"/>
    </source>
</evidence>
<dbReference type="STRING" id="564608.C1MHQ5"/>
<accession>C1MHQ5</accession>
<feature type="compositionally biased region" description="Low complexity" evidence="5">
    <location>
        <begin position="202"/>
        <end position="212"/>
    </location>
</feature>
<dbReference type="GO" id="GO:0051603">
    <property type="term" value="P:proteolysis involved in protein catabolic process"/>
    <property type="evidence" value="ECO:0007669"/>
    <property type="project" value="InterPro"/>
</dbReference>
<dbReference type="EMBL" id="GG663735">
    <property type="protein sequence ID" value="EEH60786.1"/>
    <property type="molecule type" value="Genomic_DNA"/>
</dbReference>
<dbReference type="InterPro" id="IPR001353">
    <property type="entry name" value="Proteasome_sua/b"/>
</dbReference>
<dbReference type="InterPro" id="IPR029055">
    <property type="entry name" value="Ntn_hydrolases_N"/>
</dbReference>
<dbReference type="PANTHER" id="PTHR32194">
    <property type="entry name" value="METALLOPROTEASE TLDD"/>
    <property type="match status" value="1"/>
</dbReference>
<dbReference type="AlphaFoldDB" id="C1MHQ5"/>
<dbReference type="SUPFAM" id="SSF56235">
    <property type="entry name" value="N-terminal nucleophile aminohydrolases (Ntn hydrolases)"/>
    <property type="match status" value="1"/>
</dbReference>
<dbReference type="InterPro" id="IPR022281">
    <property type="entry name" value="ATP-dep_Prtase_HsIV_su"/>
</dbReference>
<dbReference type="NCBIfam" id="TIGR03692">
    <property type="entry name" value="ATP_dep_HslV"/>
    <property type="match status" value="1"/>
</dbReference>
<keyword evidence="3" id="KW-0888">Threonine protease</keyword>
<dbReference type="RefSeq" id="XP_003055534.1">
    <property type="nucleotide sequence ID" value="XM_003055488.1"/>
</dbReference>
<dbReference type="GeneID" id="9680917"/>
<dbReference type="MEROPS" id="T01.006"/>
<dbReference type="GO" id="GO:0004298">
    <property type="term" value="F:threonine-type endopeptidase activity"/>
    <property type="evidence" value="ECO:0007669"/>
    <property type="project" value="UniProtKB-KW"/>
</dbReference>
<organism evidence="7">
    <name type="scientific">Micromonas pusilla (strain CCMP1545)</name>
    <name type="common">Picoplanktonic green alga</name>
    <dbReference type="NCBI Taxonomy" id="564608"/>
    <lineage>
        <taxon>Eukaryota</taxon>
        <taxon>Viridiplantae</taxon>
        <taxon>Chlorophyta</taxon>
        <taxon>Mamiellophyceae</taxon>
        <taxon>Mamiellales</taxon>
        <taxon>Mamiellaceae</taxon>
        <taxon>Micromonas</taxon>
    </lineage>
</organism>
<dbReference type="PANTHER" id="PTHR32194:SF7">
    <property type="entry name" value="ATP-DEPENDENT PROTEASE SUBUNIT HSLV"/>
    <property type="match status" value="1"/>
</dbReference>
<evidence type="ECO:0000256" key="2">
    <source>
        <dbReference type="ARBA" id="ARBA00022670"/>
    </source>
</evidence>
<keyword evidence="7" id="KW-1185">Reference proteome</keyword>
<keyword evidence="4" id="KW-0378">Hydrolase</keyword>
<dbReference type="GO" id="GO:0009376">
    <property type="term" value="C:HslUV protease complex"/>
    <property type="evidence" value="ECO:0007669"/>
    <property type="project" value="InterPro"/>
</dbReference>
<evidence type="ECO:0000313" key="7">
    <source>
        <dbReference type="Proteomes" id="UP000001876"/>
    </source>
</evidence>
<dbReference type="eggNOG" id="ENOG502RS9W">
    <property type="taxonomic scope" value="Eukaryota"/>
</dbReference>
<feature type="region of interest" description="Disordered" evidence="5">
    <location>
        <begin position="199"/>
        <end position="230"/>
    </location>
</feature>
<dbReference type="Pfam" id="PF00227">
    <property type="entry name" value="Proteasome"/>
    <property type="match status" value="1"/>
</dbReference>